<reference evidence="2 3" key="1">
    <citation type="submission" date="2016-07" db="EMBL/GenBank/DDBJ databases">
        <title>Pervasive Adenine N6-methylation of Active Genes in Fungi.</title>
        <authorList>
            <consortium name="DOE Joint Genome Institute"/>
            <person name="Mondo S.J."/>
            <person name="Dannebaum R.O."/>
            <person name="Kuo R.C."/>
            <person name="Labutti K."/>
            <person name="Haridas S."/>
            <person name="Kuo A."/>
            <person name="Salamov A."/>
            <person name="Ahrendt S.R."/>
            <person name="Lipzen A."/>
            <person name="Sullivan W."/>
            <person name="Andreopoulos W.B."/>
            <person name="Clum A."/>
            <person name="Lindquist E."/>
            <person name="Daum C."/>
            <person name="Ramamoorthy G.K."/>
            <person name="Gryganskyi A."/>
            <person name="Culley D."/>
            <person name="Magnuson J.K."/>
            <person name="James T.Y."/>
            <person name="O'Malley M.A."/>
            <person name="Stajich J.E."/>
            <person name="Spatafora J.W."/>
            <person name="Visel A."/>
            <person name="Grigoriev I.V."/>
        </authorList>
    </citation>
    <scope>NUCLEOTIDE SEQUENCE [LARGE SCALE GENOMIC DNA]</scope>
    <source>
        <strain evidence="2 3">PL171</strain>
    </source>
</reference>
<evidence type="ECO:0000256" key="1">
    <source>
        <dbReference type="SAM" id="MobiDB-lite"/>
    </source>
</evidence>
<sequence length="96" mass="10598">MNGESGRHLGGVGHGSICWSSPRRGQPCRPSIRLASSWGLGPACPYRTAPGTRRRTWQCRLLKWHRRREPDGRQPPPVLAQVAPLTGSGSRDACRM</sequence>
<evidence type="ECO:0000313" key="2">
    <source>
        <dbReference type="EMBL" id="ORZ34290.1"/>
    </source>
</evidence>
<feature type="non-terminal residue" evidence="2">
    <location>
        <position position="96"/>
    </location>
</feature>
<dbReference type="Proteomes" id="UP000193411">
    <property type="component" value="Unassembled WGS sequence"/>
</dbReference>
<feature type="region of interest" description="Disordered" evidence="1">
    <location>
        <begin position="1"/>
        <end position="29"/>
    </location>
</feature>
<name>A0A1Y2HI69_9FUNG</name>
<dbReference type="EMBL" id="MCFL01000029">
    <property type="protein sequence ID" value="ORZ34290.1"/>
    <property type="molecule type" value="Genomic_DNA"/>
</dbReference>
<dbReference type="AlphaFoldDB" id="A0A1Y2HI69"/>
<protein>
    <submittedName>
        <fullName evidence="2">Uncharacterized protein</fullName>
    </submittedName>
</protein>
<gene>
    <name evidence="2" type="ORF">BCR44DRAFT_1436387</name>
</gene>
<organism evidence="2 3">
    <name type="scientific">Catenaria anguillulae PL171</name>
    <dbReference type="NCBI Taxonomy" id="765915"/>
    <lineage>
        <taxon>Eukaryota</taxon>
        <taxon>Fungi</taxon>
        <taxon>Fungi incertae sedis</taxon>
        <taxon>Blastocladiomycota</taxon>
        <taxon>Blastocladiomycetes</taxon>
        <taxon>Blastocladiales</taxon>
        <taxon>Catenariaceae</taxon>
        <taxon>Catenaria</taxon>
    </lineage>
</organism>
<comment type="caution">
    <text evidence="2">The sequence shown here is derived from an EMBL/GenBank/DDBJ whole genome shotgun (WGS) entry which is preliminary data.</text>
</comment>
<feature type="region of interest" description="Disordered" evidence="1">
    <location>
        <begin position="68"/>
        <end position="96"/>
    </location>
</feature>
<accession>A0A1Y2HI69</accession>
<keyword evidence="3" id="KW-1185">Reference proteome</keyword>
<evidence type="ECO:0000313" key="3">
    <source>
        <dbReference type="Proteomes" id="UP000193411"/>
    </source>
</evidence>
<proteinExistence type="predicted"/>